<name>A0ABV8EIG2_9BACT</name>
<dbReference type="PROSITE" id="PS51762">
    <property type="entry name" value="GH16_2"/>
    <property type="match status" value="1"/>
</dbReference>
<comment type="similarity">
    <text evidence="1">Belongs to the glycosyl hydrolase 16 family.</text>
</comment>
<gene>
    <name evidence="4" type="ORF">ACFOUP_02220</name>
</gene>
<dbReference type="PANTHER" id="PTHR10963:SF55">
    <property type="entry name" value="GLYCOSIDE HYDROLASE FAMILY 16 PROTEIN"/>
    <property type="match status" value="1"/>
</dbReference>
<evidence type="ECO:0000313" key="4">
    <source>
        <dbReference type="EMBL" id="MFC3975183.1"/>
    </source>
</evidence>
<keyword evidence="5" id="KW-1185">Reference proteome</keyword>
<organism evidence="4 5">
    <name type="scientific">Belliella kenyensis</name>
    <dbReference type="NCBI Taxonomy" id="1472724"/>
    <lineage>
        <taxon>Bacteria</taxon>
        <taxon>Pseudomonadati</taxon>
        <taxon>Bacteroidota</taxon>
        <taxon>Cytophagia</taxon>
        <taxon>Cytophagales</taxon>
        <taxon>Cyclobacteriaceae</taxon>
        <taxon>Belliella</taxon>
    </lineage>
</organism>
<reference evidence="5" key="1">
    <citation type="journal article" date="2019" name="Int. J. Syst. Evol. Microbiol.">
        <title>The Global Catalogue of Microorganisms (GCM) 10K type strain sequencing project: providing services to taxonomists for standard genome sequencing and annotation.</title>
        <authorList>
            <consortium name="The Broad Institute Genomics Platform"/>
            <consortium name="The Broad Institute Genome Sequencing Center for Infectious Disease"/>
            <person name="Wu L."/>
            <person name="Ma J."/>
        </authorList>
    </citation>
    <scope>NUCLEOTIDE SEQUENCE [LARGE SCALE GENOMIC DNA]</scope>
    <source>
        <strain evidence="5">CECT 8551</strain>
    </source>
</reference>
<feature type="domain" description="GH16" evidence="3">
    <location>
        <begin position="28"/>
        <end position="297"/>
    </location>
</feature>
<feature type="transmembrane region" description="Helical" evidence="2">
    <location>
        <begin position="12"/>
        <end position="30"/>
    </location>
</feature>
<dbReference type="CDD" id="cd08023">
    <property type="entry name" value="GH16_laminarinase_like"/>
    <property type="match status" value="1"/>
</dbReference>
<evidence type="ECO:0000256" key="2">
    <source>
        <dbReference type="SAM" id="Phobius"/>
    </source>
</evidence>
<comment type="caution">
    <text evidence="4">The sequence shown here is derived from an EMBL/GenBank/DDBJ whole genome shotgun (WGS) entry which is preliminary data.</text>
</comment>
<dbReference type="SUPFAM" id="SSF49899">
    <property type="entry name" value="Concanavalin A-like lectins/glucanases"/>
    <property type="match status" value="1"/>
</dbReference>
<keyword evidence="2" id="KW-0472">Membrane</keyword>
<dbReference type="Gene3D" id="2.60.120.200">
    <property type="match status" value="1"/>
</dbReference>
<evidence type="ECO:0000256" key="1">
    <source>
        <dbReference type="ARBA" id="ARBA00006865"/>
    </source>
</evidence>
<dbReference type="RefSeq" id="WP_241292232.1">
    <property type="nucleotide sequence ID" value="NZ_JAKZGR010000003.1"/>
</dbReference>
<dbReference type="InterPro" id="IPR050546">
    <property type="entry name" value="Glycosyl_Hydrlase_16"/>
</dbReference>
<dbReference type="Proteomes" id="UP001595766">
    <property type="component" value="Unassembled WGS sequence"/>
</dbReference>
<keyword evidence="2" id="KW-0812">Transmembrane</keyword>
<dbReference type="Pfam" id="PF00722">
    <property type="entry name" value="Glyco_hydro_16"/>
    <property type="match status" value="1"/>
</dbReference>
<dbReference type="EMBL" id="JBHSAV010000003">
    <property type="protein sequence ID" value="MFC3975183.1"/>
    <property type="molecule type" value="Genomic_DNA"/>
</dbReference>
<protein>
    <submittedName>
        <fullName evidence="4">Family 16 glycosylhydrolase</fullName>
    </submittedName>
</protein>
<accession>A0ABV8EIG2</accession>
<dbReference type="InterPro" id="IPR000757">
    <property type="entry name" value="Beta-glucanase-like"/>
</dbReference>
<sequence>MSFRLSKNFKNYYALVGVWVIISSNFPLLYAQSLTPSILNLNGDFELIWSDEFDSGEAPNSNFWSFEQGFVRNNELQYYQKENAFVKNGLLIIEGRRERVVNSNFESNSKDWRKNQSEAAYSSSSINTKGKMEFQYGILEVRAKIDTSLGMWPAIWTLGVEKQWPANGEIDILEFYRRNGQAYILANAAWKGEQQSVMWDESKIEIETFINEDEHWPSKFHTWTMDWDEKRILLYLDGLLLNQIDLSKTINPEGFNPFHQPHYLLLNLAIGSNGGNPKDTVFPKQYIVDYVRVFQKK</sequence>
<evidence type="ECO:0000259" key="3">
    <source>
        <dbReference type="PROSITE" id="PS51762"/>
    </source>
</evidence>
<dbReference type="PANTHER" id="PTHR10963">
    <property type="entry name" value="GLYCOSYL HYDROLASE-RELATED"/>
    <property type="match status" value="1"/>
</dbReference>
<dbReference type="InterPro" id="IPR013320">
    <property type="entry name" value="ConA-like_dom_sf"/>
</dbReference>
<proteinExistence type="inferred from homology"/>
<keyword evidence="2" id="KW-1133">Transmembrane helix</keyword>
<evidence type="ECO:0000313" key="5">
    <source>
        <dbReference type="Proteomes" id="UP001595766"/>
    </source>
</evidence>